<keyword evidence="1" id="KW-1133">Transmembrane helix</keyword>
<name>A0A380YP07_9BACE</name>
<evidence type="ECO:0000313" key="2">
    <source>
        <dbReference type="EMBL" id="SUV29658.1"/>
    </source>
</evidence>
<feature type="transmembrane region" description="Helical" evidence="1">
    <location>
        <begin position="12"/>
        <end position="32"/>
    </location>
</feature>
<accession>A0A380YP07</accession>
<protein>
    <submittedName>
        <fullName evidence="2">Uncharacterized protein</fullName>
    </submittedName>
</protein>
<dbReference type="AlphaFoldDB" id="A0A380YP07"/>
<keyword evidence="1" id="KW-0472">Membrane</keyword>
<keyword evidence="1" id="KW-0812">Transmembrane</keyword>
<organism evidence="2 3">
    <name type="scientific">Bacteroides eggerthii</name>
    <dbReference type="NCBI Taxonomy" id="28111"/>
    <lineage>
        <taxon>Bacteria</taxon>
        <taxon>Pseudomonadati</taxon>
        <taxon>Bacteroidota</taxon>
        <taxon>Bacteroidia</taxon>
        <taxon>Bacteroidales</taxon>
        <taxon>Bacteroidaceae</taxon>
        <taxon>Bacteroides</taxon>
    </lineage>
</organism>
<dbReference type="EMBL" id="UFSX01000001">
    <property type="protein sequence ID" value="SUV29658.1"/>
    <property type="molecule type" value="Genomic_DNA"/>
</dbReference>
<dbReference type="Proteomes" id="UP000254424">
    <property type="component" value="Unassembled WGS sequence"/>
</dbReference>
<reference evidence="2 3" key="1">
    <citation type="submission" date="2018-06" db="EMBL/GenBank/DDBJ databases">
        <authorList>
            <consortium name="Pathogen Informatics"/>
            <person name="Doyle S."/>
        </authorList>
    </citation>
    <scope>NUCLEOTIDE SEQUENCE [LARGE SCALE GENOMIC DNA]</scope>
    <source>
        <strain evidence="2 3">NCTC11155</strain>
    </source>
</reference>
<sequence length="43" mass="5175">MMIKIWKIMDSLYYFLTFLKISNCIITTNSTWQLTNKLDSINK</sequence>
<evidence type="ECO:0000313" key="3">
    <source>
        <dbReference type="Proteomes" id="UP000254424"/>
    </source>
</evidence>
<evidence type="ECO:0000256" key="1">
    <source>
        <dbReference type="SAM" id="Phobius"/>
    </source>
</evidence>
<gene>
    <name evidence="2" type="ORF">NCTC11155_01648</name>
</gene>
<proteinExistence type="predicted"/>